<dbReference type="RefSeq" id="XP_031874280.1">
    <property type="nucleotide sequence ID" value="XM_032010226.1"/>
</dbReference>
<dbReference type="InterPro" id="IPR047794">
    <property type="entry name" value="C45_proenzyme-like"/>
</dbReference>
<dbReference type="STRING" id="2656787.A0A370U1H6"/>
<name>A0A370U1H6_9HELO</name>
<dbReference type="Gene3D" id="3.60.60.10">
    <property type="entry name" value="Penicillin V Acylase, Chain A"/>
    <property type="match status" value="1"/>
</dbReference>
<dbReference type="Proteomes" id="UP000254866">
    <property type="component" value="Unassembled WGS sequence"/>
</dbReference>
<proteinExistence type="predicted"/>
<protein>
    <recommendedName>
        <fullName evidence="1">Peptidase C45 hydrolase domain-containing protein</fullName>
    </recommendedName>
</protein>
<dbReference type="PANTHER" id="PTHR34180:SF1">
    <property type="entry name" value="BETA-ALANYL-DOPAMINE_CARCININE HYDROLASE"/>
    <property type="match status" value="1"/>
</dbReference>
<dbReference type="EMBL" id="NPIC01000001">
    <property type="protein sequence ID" value="RDL41624.1"/>
    <property type="molecule type" value="Genomic_DNA"/>
</dbReference>
<dbReference type="InterPro" id="IPR005079">
    <property type="entry name" value="Peptidase_C45_hydrolase"/>
</dbReference>
<keyword evidence="3" id="KW-1185">Reference proteome</keyword>
<sequence>MTIAEQPLLTMEHPFVKTINCQGPPYEIGFTHGSNASNEIHTNIKTYTLFFAESAKITWPEARDRALSQFLPTLEKLYPQILEELKGIADGAGGGLVMADILALNIRSEIALTNYTDGCTSIGQKSPSSGAIYLAQNWDWLEELKNGMVFLHIKPEGSDVEMRFLSEAGIVGKIGLNSYGVGLCMNALRSGASSTEKLPVHFMSRKILQEAHTYEEALLLLEKFGLASTVNYMIADKSGRYGDIECSPLGNTITNPDLGYVAHTNHLCGVGLPPKLQDHPSANSFARLNRMMELTELDIKAHVAPSFESLRARLSDEQGAPYSICRDRPPGAVGMERMTTLSTVIMELTSKTAKVTVGRPCDDLPVIEWSF</sequence>
<dbReference type="NCBIfam" id="NF040521">
    <property type="entry name" value="C45_proenzyme"/>
    <property type="match status" value="1"/>
</dbReference>
<dbReference type="InterPro" id="IPR047801">
    <property type="entry name" value="Peptidase_C45"/>
</dbReference>
<dbReference type="OrthoDB" id="189997at2759"/>
<evidence type="ECO:0000313" key="3">
    <source>
        <dbReference type="Proteomes" id="UP000254866"/>
    </source>
</evidence>
<dbReference type="AlphaFoldDB" id="A0A370U1H6"/>
<reference evidence="2 3" key="1">
    <citation type="journal article" date="2018" name="IMA Fungus">
        <title>IMA Genome-F 9: Draft genome sequence of Annulohypoxylon stygium, Aspergillus mulundensis, Berkeleyomyces basicola (syn. Thielaviopsis basicola), Ceratocystis smalleyi, two Cercospora beticola strains, Coleophoma cylindrospora, Fusarium fracticaudum, Phialophora cf. hyalina, and Morchella septimelata.</title>
        <authorList>
            <person name="Wingfield B.D."/>
            <person name="Bills G.F."/>
            <person name="Dong Y."/>
            <person name="Huang W."/>
            <person name="Nel W.J."/>
            <person name="Swalarsk-Parry B.S."/>
            <person name="Vaghefi N."/>
            <person name="Wilken P.M."/>
            <person name="An Z."/>
            <person name="de Beer Z.W."/>
            <person name="De Vos L."/>
            <person name="Chen L."/>
            <person name="Duong T.A."/>
            <person name="Gao Y."/>
            <person name="Hammerbacher A."/>
            <person name="Kikkert J.R."/>
            <person name="Li Y."/>
            <person name="Li H."/>
            <person name="Li K."/>
            <person name="Li Q."/>
            <person name="Liu X."/>
            <person name="Ma X."/>
            <person name="Naidoo K."/>
            <person name="Pethybridge S.J."/>
            <person name="Sun J."/>
            <person name="Steenkamp E.T."/>
            <person name="van der Nest M.A."/>
            <person name="van Wyk S."/>
            <person name="Wingfield M.J."/>
            <person name="Xiong C."/>
            <person name="Yue Q."/>
            <person name="Zhang X."/>
        </authorList>
    </citation>
    <scope>NUCLEOTIDE SEQUENCE [LARGE SCALE GENOMIC DNA]</scope>
    <source>
        <strain evidence="2 3">BP 5553</strain>
    </source>
</reference>
<evidence type="ECO:0000313" key="2">
    <source>
        <dbReference type="EMBL" id="RDL41624.1"/>
    </source>
</evidence>
<comment type="caution">
    <text evidence="2">The sequence shown here is derived from an EMBL/GenBank/DDBJ whole genome shotgun (WGS) entry which is preliminary data.</text>
</comment>
<dbReference type="Pfam" id="PF03417">
    <property type="entry name" value="AAT"/>
    <property type="match status" value="1"/>
</dbReference>
<feature type="domain" description="Peptidase C45 hydrolase" evidence="1">
    <location>
        <begin position="129"/>
        <end position="360"/>
    </location>
</feature>
<accession>A0A370U1H6</accession>
<evidence type="ECO:0000259" key="1">
    <source>
        <dbReference type="Pfam" id="PF03417"/>
    </source>
</evidence>
<gene>
    <name evidence="2" type="ORF">BP5553_01603</name>
</gene>
<dbReference type="GeneID" id="43594452"/>
<dbReference type="Gene3D" id="1.10.10.2120">
    <property type="match status" value="1"/>
</dbReference>
<dbReference type="PANTHER" id="PTHR34180">
    <property type="entry name" value="PEPTIDASE C45"/>
    <property type="match status" value="1"/>
</dbReference>
<organism evidence="2 3">
    <name type="scientific">Venustampulla echinocandica</name>
    <dbReference type="NCBI Taxonomy" id="2656787"/>
    <lineage>
        <taxon>Eukaryota</taxon>
        <taxon>Fungi</taxon>
        <taxon>Dikarya</taxon>
        <taxon>Ascomycota</taxon>
        <taxon>Pezizomycotina</taxon>
        <taxon>Leotiomycetes</taxon>
        <taxon>Helotiales</taxon>
        <taxon>Pleuroascaceae</taxon>
        <taxon>Venustampulla</taxon>
    </lineage>
</organism>